<dbReference type="NCBIfam" id="TIGR00151">
    <property type="entry name" value="ispF"/>
    <property type="match status" value="1"/>
</dbReference>
<evidence type="ECO:0000256" key="5">
    <source>
        <dbReference type="ARBA" id="ARBA00022695"/>
    </source>
</evidence>
<feature type="site" description="Transition state stabilizer" evidence="10">
    <location>
        <position position="362"/>
    </location>
</feature>
<feature type="region of interest" description="2-C-methyl-D-erythritol 4-phosphate cytidylyltransferase" evidence="10">
    <location>
        <begin position="1"/>
        <end position="231"/>
    </location>
</feature>
<dbReference type="Proteomes" id="UP001524473">
    <property type="component" value="Unassembled WGS sequence"/>
</dbReference>
<feature type="site" description="Positions MEP for the nucleophilic attack" evidence="10">
    <location>
        <position position="154"/>
    </location>
</feature>
<feature type="site" description="Positions MEP for the nucleophilic attack" evidence="10">
    <location>
        <position position="210"/>
    </location>
</feature>
<evidence type="ECO:0000256" key="10">
    <source>
        <dbReference type="HAMAP-Rule" id="MF_01520"/>
    </source>
</evidence>
<dbReference type="InterPro" id="IPR026596">
    <property type="entry name" value="IspD/F"/>
</dbReference>
<dbReference type="RefSeq" id="WP_066866276.1">
    <property type="nucleotide sequence ID" value="NZ_CABKVV010000014.1"/>
</dbReference>
<feature type="binding site" evidence="10">
    <location>
        <begin position="237"/>
        <end position="239"/>
    </location>
    <ligand>
        <name>4-CDP-2-C-methyl-D-erythritol 2-phosphate</name>
        <dbReference type="ChEBI" id="CHEBI:57919"/>
    </ligand>
</feature>
<dbReference type="Gene3D" id="3.90.550.10">
    <property type="entry name" value="Spore Coat Polysaccharide Biosynthesis Protein SpsA, Chain A"/>
    <property type="match status" value="1"/>
</dbReference>
<dbReference type="InterPro" id="IPR003526">
    <property type="entry name" value="MECDP_synthase"/>
</dbReference>
<comment type="similarity">
    <text evidence="10">In the N-terminal section; belongs to the IspD/TarI cytidylyltransferase family. IspD subfamily.</text>
</comment>
<dbReference type="InterPro" id="IPR036571">
    <property type="entry name" value="MECDP_synthase_sf"/>
</dbReference>
<feature type="site" description="Transition state stabilizer" evidence="10">
    <location>
        <position position="263"/>
    </location>
</feature>
<accession>A0ABT1RZT5</accession>
<dbReference type="InterPro" id="IPR001228">
    <property type="entry name" value="IspD"/>
</dbReference>
<dbReference type="InterPro" id="IPR029044">
    <property type="entry name" value="Nucleotide-diphossugar_trans"/>
</dbReference>
<evidence type="ECO:0000256" key="4">
    <source>
        <dbReference type="ARBA" id="ARBA00022679"/>
    </source>
</evidence>
<comment type="function">
    <text evidence="10">Bifunctional enzyme that catalyzes the formation of 4-diphosphocytidyl-2-C-methyl-D-erythritol from CTP and 2-C-methyl-D-erythritol 4-phosphate (MEP) (IspD), and catalyzes the conversion of 4-diphosphocytidyl-2-C-methyl-D-erythritol 2-phosphate (CDP-ME2P) to 2-C-methyl-D-erythritol 2,4-cyclodiphosphate (ME-CPP) with a corresponding release of cytidine 5-monophosphate (CMP) (IspF).</text>
</comment>
<keyword evidence="13" id="KW-1185">Reference proteome</keyword>
<dbReference type="PANTHER" id="PTHR43181">
    <property type="entry name" value="2-C-METHYL-D-ERYTHRITOL 2,4-CYCLODIPHOSPHATE SYNTHASE, CHLOROPLASTIC"/>
    <property type="match status" value="1"/>
</dbReference>
<feature type="region of interest" description="2-C-methyl-D-erythritol 2,4-cyclodiphosphate synthase" evidence="10">
    <location>
        <begin position="231"/>
        <end position="384"/>
    </location>
</feature>
<comment type="caution">
    <text evidence="10">Lacks conserved residue(s) required for the propagation of feature annotation.</text>
</comment>
<feature type="binding site" evidence="10">
    <location>
        <position position="239"/>
    </location>
    <ligand>
        <name>a divalent metal cation</name>
        <dbReference type="ChEBI" id="CHEBI:60240"/>
    </ligand>
</feature>
<evidence type="ECO:0000256" key="9">
    <source>
        <dbReference type="ARBA" id="ARBA00023268"/>
    </source>
</evidence>
<evidence type="ECO:0000256" key="3">
    <source>
        <dbReference type="ARBA" id="ARBA00004709"/>
    </source>
</evidence>
<dbReference type="EMBL" id="JANFZH010000020">
    <property type="protein sequence ID" value="MCQ4840194.1"/>
    <property type="molecule type" value="Genomic_DNA"/>
</dbReference>
<dbReference type="NCBIfam" id="TIGR00453">
    <property type="entry name" value="ispD"/>
    <property type="match status" value="1"/>
</dbReference>
<keyword evidence="9 10" id="KW-0511">Multifunctional enzyme</keyword>
<evidence type="ECO:0000256" key="1">
    <source>
        <dbReference type="ARBA" id="ARBA00000200"/>
    </source>
</evidence>
<feature type="binding site" evidence="10">
    <location>
        <begin position="285"/>
        <end position="287"/>
    </location>
    <ligand>
        <name>4-CDP-2-C-methyl-D-erythritol 2-phosphate</name>
        <dbReference type="ChEBI" id="CHEBI:57919"/>
    </ligand>
</feature>
<reference evidence="12 13" key="1">
    <citation type="submission" date="2022-06" db="EMBL/GenBank/DDBJ databases">
        <title>Isolation of gut microbiota from human fecal samples.</title>
        <authorList>
            <person name="Pamer E.G."/>
            <person name="Barat B."/>
            <person name="Waligurski E."/>
            <person name="Medina S."/>
            <person name="Paddock L."/>
            <person name="Mostad J."/>
        </authorList>
    </citation>
    <scope>NUCLEOTIDE SEQUENCE [LARGE SCALE GENOMIC DNA]</scope>
    <source>
        <strain evidence="12 13">DFI.9.73</strain>
    </source>
</reference>
<gene>
    <name evidence="10" type="primary">ispDF</name>
    <name evidence="12" type="ORF">NE695_09740</name>
</gene>
<comment type="similarity">
    <text evidence="10">In the C-terminal section; belongs to the IspF family.</text>
</comment>
<feature type="binding site" evidence="10">
    <location>
        <position position="368"/>
    </location>
    <ligand>
        <name>4-CDP-2-C-methyl-D-erythritol 2-phosphate</name>
        <dbReference type="ChEBI" id="CHEBI:57919"/>
    </ligand>
</feature>
<evidence type="ECO:0000313" key="13">
    <source>
        <dbReference type="Proteomes" id="UP001524473"/>
    </source>
</evidence>
<feature type="binding site" evidence="10">
    <location>
        <begin position="290"/>
        <end position="294"/>
    </location>
    <ligand>
        <name>4-CDP-2-C-methyl-D-erythritol 2-phosphate</name>
        <dbReference type="ChEBI" id="CHEBI:57919"/>
    </ligand>
</feature>
<sequence>MLQNNFGAVIVAAGSSRRMGASQSKVLMNLAGRPVLSYSLDALCACPLIARLAVVCRDEDREKIEKIAAASPKQVELIAGGPERQDSVLNGIHVLEDCDYLLIHDGARPLVTSNLVQAVCEDALQYGASAAAVRVKDTCKLVDEEGFVLETPPREKLMSVQTPQAFERALYLYAAERAASSGRTFTDDCQLVEAAGGRVHLVQGDYKNLKITTPEDLLSAEAFLAGEKKMRIGSGYDVHRLTEGRALILGGVKIPFEKGLLGHSDADVLAHAVADALLGAAALGDIGKLFPDTEERYRGADSLLLLSEVCRRVRESGHEIKNIDATVMAQRPKLAPYILQMREKLAETCGITTEQISVKATTEEGMGFTGSGEGMSASAVCLLS</sequence>
<evidence type="ECO:0000313" key="12">
    <source>
        <dbReference type="EMBL" id="MCQ4840194.1"/>
    </source>
</evidence>
<comment type="pathway">
    <text evidence="10">Isoprenoid biosynthesis; isopentenyl diphosphate biosynthesis via DXP pathway; isopentenyl diphosphate from 1-deoxy-D-xylulose 5-phosphate: step 2/6.</text>
</comment>
<keyword evidence="6 10" id="KW-0479">Metal-binding</keyword>
<organism evidence="12 13">
    <name type="scientific">Neglectibacter timonensis</name>
    <dbReference type="NCBI Taxonomy" id="1776382"/>
    <lineage>
        <taxon>Bacteria</taxon>
        <taxon>Bacillati</taxon>
        <taxon>Bacillota</taxon>
        <taxon>Clostridia</taxon>
        <taxon>Eubacteriales</taxon>
        <taxon>Oscillospiraceae</taxon>
        <taxon>Neglectibacter</taxon>
    </lineage>
</organism>
<dbReference type="CDD" id="cd00554">
    <property type="entry name" value="MECDP_synthase"/>
    <property type="match status" value="1"/>
</dbReference>
<name>A0ABT1RZT5_9FIRM</name>
<dbReference type="HAMAP" id="MF_01520">
    <property type="entry name" value="IspDF"/>
    <property type="match status" value="1"/>
</dbReference>
<evidence type="ECO:0000256" key="7">
    <source>
        <dbReference type="ARBA" id="ARBA00023229"/>
    </source>
</evidence>
<dbReference type="SUPFAM" id="SSF69765">
    <property type="entry name" value="IpsF-like"/>
    <property type="match status" value="1"/>
</dbReference>
<evidence type="ECO:0000256" key="6">
    <source>
        <dbReference type="ARBA" id="ARBA00022723"/>
    </source>
</evidence>
<keyword evidence="8 10" id="KW-0456">Lyase</keyword>
<dbReference type="Pfam" id="PF01128">
    <property type="entry name" value="IspD"/>
    <property type="match status" value="1"/>
</dbReference>
<dbReference type="SUPFAM" id="SSF53448">
    <property type="entry name" value="Nucleotide-diphospho-sugar transferases"/>
    <property type="match status" value="1"/>
</dbReference>
<dbReference type="InterPro" id="IPR020555">
    <property type="entry name" value="MECDP_synthase_CS"/>
</dbReference>
<dbReference type="GeneID" id="90533299"/>
<dbReference type="CDD" id="cd02516">
    <property type="entry name" value="CDP-ME_synthetase"/>
    <property type="match status" value="1"/>
</dbReference>
<keyword evidence="7 10" id="KW-0414">Isoprene biosynthesis</keyword>
<comment type="catalytic activity">
    <reaction evidence="1 10">
        <text>4-CDP-2-C-methyl-D-erythritol 2-phosphate = 2-C-methyl-D-erythritol 2,4-cyclic diphosphate + CMP</text>
        <dbReference type="Rhea" id="RHEA:23864"/>
        <dbReference type="ChEBI" id="CHEBI:57919"/>
        <dbReference type="ChEBI" id="CHEBI:58483"/>
        <dbReference type="ChEBI" id="CHEBI:60377"/>
        <dbReference type="EC" id="4.6.1.12"/>
    </reaction>
</comment>
<proteinExistence type="inferred from homology"/>
<feature type="site" description="Transition state stabilizer" evidence="10">
    <location>
        <position position="25"/>
    </location>
</feature>
<comment type="cofactor">
    <cofactor evidence="2 10">
        <name>a divalent metal cation</name>
        <dbReference type="ChEBI" id="CHEBI:60240"/>
    </cofactor>
</comment>
<dbReference type="Pfam" id="PF02542">
    <property type="entry name" value="YgbB"/>
    <property type="match status" value="1"/>
</dbReference>
<dbReference type="Gene3D" id="3.30.1330.50">
    <property type="entry name" value="2-C-methyl-D-erythritol 2,4-cyclodiphosphate synthase"/>
    <property type="match status" value="1"/>
</dbReference>
<feature type="binding site" evidence="10">
    <location>
        <position position="271"/>
    </location>
    <ligand>
        <name>a divalent metal cation</name>
        <dbReference type="ChEBI" id="CHEBI:60240"/>
    </ligand>
</feature>
<feature type="binding site" evidence="10">
    <location>
        <position position="237"/>
    </location>
    <ligand>
        <name>a divalent metal cation</name>
        <dbReference type="ChEBI" id="CHEBI:60240"/>
    </ligand>
</feature>
<dbReference type="EC" id="2.7.7.60" evidence="10"/>
<keyword evidence="5 10" id="KW-0548">Nucleotidyltransferase</keyword>
<dbReference type="HAMAP" id="MF_00107">
    <property type="entry name" value="IspF"/>
    <property type="match status" value="1"/>
</dbReference>
<comment type="pathway">
    <text evidence="3 10">Isoprenoid biosynthesis; isopentenyl diphosphate biosynthesis via DXP pathway; isopentenyl diphosphate from 1-deoxy-D-xylulose 5-phosphate: step 4/6.</text>
</comment>
<feature type="binding site" evidence="10">
    <location>
        <begin position="263"/>
        <end position="264"/>
    </location>
    <ligand>
        <name>4-CDP-2-C-methyl-D-erythritol 2-phosphate</name>
        <dbReference type="ChEBI" id="CHEBI:57919"/>
    </ligand>
</feature>
<dbReference type="HAMAP" id="MF_00108">
    <property type="entry name" value="IspD"/>
    <property type="match status" value="1"/>
</dbReference>
<evidence type="ECO:0000256" key="2">
    <source>
        <dbReference type="ARBA" id="ARBA00001968"/>
    </source>
</evidence>
<dbReference type="PROSITE" id="PS01350">
    <property type="entry name" value="ISPF"/>
    <property type="match status" value="1"/>
</dbReference>
<evidence type="ECO:0000256" key="8">
    <source>
        <dbReference type="ARBA" id="ARBA00023239"/>
    </source>
</evidence>
<dbReference type="PANTHER" id="PTHR43181:SF1">
    <property type="entry name" value="2-C-METHYL-D-ERYTHRITOL 2,4-CYCLODIPHOSPHATE SYNTHASE, CHLOROPLASTIC"/>
    <property type="match status" value="1"/>
</dbReference>
<dbReference type="InterPro" id="IPR034683">
    <property type="entry name" value="IspD/TarI"/>
</dbReference>
<comment type="catalytic activity">
    <reaction evidence="10">
        <text>2-C-methyl-D-erythritol 4-phosphate + CTP + H(+) = 4-CDP-2-C-methyl-D-erythritol + diphosphate</text>
        <dbReference type="Rhea" id="RHEA:13429"/>
        <dbReference type="ChEBI" id="CHEBI:15378"/>
        <dbReference type="ChEBI" id="CHEBI:33019"/>
        <dbReference type="ChEBI" id="CHEBI:37563"/>
        <dbReference type="ChEBI" id="CHEBI:57823"/>
        <dbReference type="ChEBI" id="CHEBI:58262"/>
        <dbReference type="EC" id="2.7.7.60"/>
    </reaction>
</comment>
<protein>
    <recommendedName>
        <fullName evidence="10">Bifunctional enzyme IspD/IspF</fullName>
    </recommendedName>
    <domain>
        <recommendedName>
            <fullName evidence="10">2-C-methyl-D-erythritol 4-phosphate cytidylyltransferase</fullName>
            <ecNumber evidence="10">2.7.7.60</ecNumber>
        </recommendedName>
        <alternativeName>
            <fullName evidence="10">4-diphosphocytidyl-2C-methyl-D-erythritol synthase</fullName>
        </alternativeName>
        <alternativeName>
            <fullName evidence="10">MEP cytidylyltransferase</fullName>
            <shortName evidence="10">MCT</shortName>
        </alternativeName>
    </domain>
    <domain>
        <recommendedName>
            <fullName evidence="10">2-C-methyl-D-erythritol 2,4-cyclodiphosphate synthase</fullName>
            <shortName evidence="10">MECDP-synthase</shortName>
            <shortName evidence="10">MECPP-synthase</shortName>
            <shortName evidence="10">MECPS</shortName>
            <ecNumber evidence="10">4.6.1.12</ecNumber>
        </recommendedName>
    </domain>
</protein>
<feature type="site" description="Transition state stabilizer" evidence="10">
    <location>
        <position position="18"/>
    </location>
</feature>
<feature type="domain" description="2-C-methyl-D-erythritol 2,4-cyclodiphosphate synthase" evidence="11">
    <location>
        <begin position="230"/>
        <end position="383"/>
    </location>
</feature>
<dbReference type="GO" id="GO:0016779">
    <property type="term" value="F:nucleotidyltransferase activity"/>
    <property type="evidence" value="ECO:0007669"/>
    <property type="project" value="UniProtKB-KW"/>
</dbReference>
<dbReference type="EC" id="4.6.1.12" evidence="10"/>
<evidence type="ECO:0000259" key="11">
    <source>
        <dbReference type="Pfam" id="PF02542"/>
    </source>
</evidence>
<feature type="binding site" evidence="10">
    <location>
        <begin position="361"/>
        <end position="364"/>
    </location>
    <ligand>
        <name>4-CDP-2-C-methyl-D-erythritol 2-phosphate</name>
        <dbReference type="ChEBI" id="CHEBI:57919"/>
    </ligand>
</feature>
<keyword evidence="4 10" id="KW-0808">Transferase</keyword>
<comment type="caution">
    <text evidence="12">The sequence shown here is derived from an EMBL/GenBank/DDBJ whole genome shotgun (WGS) entry which is preliminary data.</text>
</comment>